<keyword evidence="1" id="KW-1133">Transmembrane helix</keyword>
<organism evidence="2 3">
    <name type="scientific">Nephila pilipes</name>
    <name type="common">Giant wood spider</name>
    <name type="synonym">Nephila maculata</name>
    <dbReference type="NCBI Taxonomy" id="299642"/>
    <lineage>
        <taxon>Eukaryota</taxon>
        <taxon>Metazoa</taxon>
        <taxon>Ecdysozoa</taxon>
        <taxon>Arthropoda</taxon>
        <taxon>Chelicerata</taxon>
        <taxon>Arachnida</taxon>
        <taxon>Araneae</taxon>
        <taxon>Araneomorphae</taxon>
        <taxon>Entelegynae</taxon>
        <taxon>Araneoidea</taxon>
        <taxon>Nephilidae</taxon>
        <taxon>Nephila</taxon>
    </lineage>
</organism>
<reference evidence="2" key="1">
    <citation type="submission" date="2020-08" db="EMBL/GenBank/DDBJ databases">
        <title>Multicomponent nature underlies the extraordinary mechanical properties of spider dragline silk.</title>
        <authorList>
            <person name="Kono N."/>
            <person name="Nakamura H."/>
            <person name="Mori M."/>
            <person name="Yoshida Y."/>
            <person name="Ohtoshi R."/>
            <person name="Malay A.D."/>
            <person name="Moran D.A.P."/>
            <person name="Tomita M."/>
            <person name="Numata K."/>
            <person name="Arakawa K."/>
        </authorList>
    </citation>
    <scope>NUCLEOTIDE SEQUENCE</scope>
</reference>
<protein>
    <submittedName>
        <fullName evidence="2">Uncharacterized protein</fullName>
    </submittedName>
</protein>
<keyword evidence="1" id="KW-0812">Transmembrane</keyword>
<evidence type="ECO:0000313" key="2">
    <source>
        <dbReference type="EMBL" id="GFT69532.1"/>
    </source>
</evidence>
<accession>A0A8X6PIR6</accession>
<sequence>MSGAVALFKKGLHEVPHLVAGAMFFASCAVGLYFVSRRHEKYDLGRRAWKRRYTVVREEDFDPKMQVHRSERRYPLF</sequence>
<keyword evidence="1" id="KW-0472">Membrane</keyword>
<dbReference type="AlphaFoldDB" id="A0A8X6PIR6"/>
<evidence type="ECO:0000313" key="3">
    <source>
        <dbReference type="Proteomes" id="UP000887013"/>
    </source>
</evidence>
<evidence type="ECO:0000256" key="1">
    <source>
        <dbReference type="SAM" id="Phobius"/>
    </source>
</evidence>
<feature type="transmembrane region" description="Helical" evidence="1">
    <location>
        <begin position="15"/>
        <end position="36"/>
    </location>
</feature>
<keyword evidence="3" id="KW-1185">Reference proteome</keyword>
<name>A0A8X6PIR6_NEPPI</name>
<dbReference type="Proteomes" id="UP000887013">
    <property type="component" value="Unassembled WGS sequence"/>
</dbReference>
<gene>
    <name evidence="2" type="primary">NCL1_09527</name>
    <name evidence="2" type="ORF">NPIL_500351</name>
</gene>
<proteinExistence type="predicted"/>
<dbReference type="EMBL" id="BMAW01020712">
    <property type="protein sequence ID" value="GFT69532.1"/>
    <property type="molecule type" value="Genomic_DNA"/>
</dbReference>
<dbReference type="OrthoDB" id="6428240at2759"/>
<comment type="caution">
    <text evidence="2">The sequence shown here is derived from an EMBL/GenBank/DDBJ whole genome shotgun (WGS) entry which is preliminary data.</text>
</comment>